<keyword evidence="3" id="KW-1185">Reference proteome</keyword>
<gene>
    <name evidence="2" type="ORF">AAC431_05350</name>
</gene>
<dbReference type="PROSITE" id="PS51750">
    <property type="entry name" value="BRO_N"/>
    <property type="match status" value="1"/>
</dbReference>
<evidence type="ECO:0000313" key="3">
    <source>
        <dbReference type="Proteomes" id="UP001385848"/>
    </source>
</evidence>
<proteinExistence type="predicted"/>
<dbReference type="PANTHER" id="PTHR36180:SF2">
    <property type="entry name" value="BRO FAMILY PROTEIN"/>
    <property type="match status" value="1"/>
</dbReference>
<sequence length="260" mass="29405">MKDLQIFSFNGLDVRTVLIDGEPYFVGKDIAEILGYAKSRNAIKNHVDDEDKKDAPIQGDLGGTQTMTVINESGLYSLILSSKLPTAKKFKHWVTSEVLPAIRKHGGYLTDEKIEEVLYNPDTLIKLATQLKDEREGRLIAEQQVAELKPKASYYDTILNNKDLVPVSYIAKDYGYSAKGFNLLLKELKIQYKLAGTWLLKSKYQSYGWTSTASYPIETTHGHKTSTIMKWTQKGRLGLYNELKKHGILPMIEREDVVNG</sequence>
<evidence type="ECO:0000259" key="1">
    <source>
        <dbReference type="PROSITE" id="PS51750"/>
    </source>
</evidence>
<dbReference type="InterPro" id="IPR005039">
    <property type="entry name" value="Ant_C"/>
</dbReference>
<dbReference type="EMBL" id="JBBVUL010000008">
    <property type="protein sequence ID" value="MEL0565350.1"/>
    <property type="molecule type" value="Genomic_DNA"/>
</dbReference>
<dbReference type="PANTHER" id="PTHR36180">
    <property type="entry name" value="DNA-BINDING PROTEIN-RELATED-RELATED"/>
    <property type="match status" value="1"/>
</dbReference>
<dbReference type="Pfam" id="PF03374">
    <property type="entry name" value="ANT"/>
    <property type="match status" value="1"/>
</dbReference>
<dbReference type="Pfam" id="PF02498">
    <property type="entry name" value="Bro-N"/>
    <property type="match status" value="1"/>
</dbReference>
<reference evidence="2 3" key="1">
    <citation type="submission" date="2024-04" db="EMBL/GenBank/DDBJ databases">
        <title>Three lactobacilli isolated from voided urine samples from females with type 2 diabetes.</title>
        <authorList>
            <person name="Kula A."/>
            <person name="Stegman N."/>
            <person name="Putonti C."/>
        </authorList>
    </citation>
    <scope>NUCLEOTIDE SEQUENCE [LARGE SCALE GENOMIC DNA]</scope>
    <source>
        <strain evidence="2 3">1855</strain>
    </source>
</reference>
<comment type="caution">
    <text evidence="2">The sequence shown here is derived from an EMBL/GenBank/DDBJ whole genome shotgun (WGS) entry which is preliminary data.</text>
</comment>
<protein>
    <submittedName>
        <fullName evidence="2">Phage antirepressor</fullName>
    </submittedName>
</protein>
<name>A0ABU9FL18_LACJE</name>
<dbReference type="SMART" id="SM01040">
    <property type="entry name" value="Bro-N"/>
    <property type="match status" value="1"/>
</dbReference>
<feature type="domain" description="Bro-N" evidence="1">
    <location>
        <begin position="1"/>
        <end position="106"/>
    </location>
</feature>
<evidence type="ECO:0000313" key="2">
    <source>
        <dbReference type="EMBL" id="MEL0565350.1"/>
    </source>
</evidence>
<dbReference type="RefSeq" id="WP_144885646.1">
    <property type="nucleotide sequence ID" value="NZ_JASOPV010000010.1"/>
</dbReference>
<organism evidence="2 3">
    <name type="scientific">Lactobacillus jensenii</name>
    <dbReference type="NCBI Taxonomy" id="109790"/>
    <lineage>
        <taxon>Bacteria</taxon>
        <taxon>Bacillati</taxon>
        <taxon>Bacillota</taxon>
        <taxon>Bacilli</taxon>
        <taxon>Lactobacillales</taxon>
        <taxon>Lactobacillaceae</taxon>
        <taxon>Lactobacillus</taxon>
    </lineage>
</organism>
<dbReference type="InterPro" id="IPR003497">
    <property type="entry name" value="BRO_N_domain"/>
</dbReference>
<accession>A0ABU9FL18</accession>
<dbReference type="Proteomes" id="UP001385848">
    <property type="component" value="Unassembled WGS sequence"/>
</dbReference>